<evidence type="ECO:0000259" key="1">
    <source>
        <dbReference type="Pfam" id="PF00534"/>
    </source>
</evidence>
<dbReference type="RefSeq" id="WP_081352773.1">
    <property type="nucleotide sequence ID" value="NZ_FNDO01000116.1"/>
</dbReference>
<dbReference type="InterPro" id="IPR001296">
    <property type="entry name" value="Glyco_trans_1"/>
</dbReference>
<evidence type="ECO:0000313" key="2">
    <source>
        <dbReference type="EMBL" id="SDJ07200.1"/>
    </source>
</evidence>
<sequence length="362" mass="40835">MIRVLHVVGSLAAGGMESYIMNLYRHIDREKVQFDFVVGDETNYYESEILSMGGKIYRHKTGIKGFLKYYLLLKNHPEYRLVHSHRDAMSAIYLVIALIAGVKVRISHSHNTSRTGLAAVVAVILKPFLRFVATQRWACGQGAGEWLFGKQTKFEVKANAVDCEKFSYCEQTRQKVRQKLGISDDELFVGHVGRFEEQKNHLFLLSVFAELSKMHKARLLCIGDGSLKLSIEERSKDLQIKTKCIFVGNRSDVNELLQAIDIIVFPSFYEGFSFAMVEFQAAALPVLASNTIPQEVNLTGLIRFKSLADSPASWANEALLMNNLSNRAVSNATKCIAEKGYDIQKNTQQLQADYLRLVGEIR</sequence>
<proteinExistence type="predicted"/>
<dbReference type="Gene3D" id="3.40.50.2000">
    <property type="entry name" value="Glycogen Phosphorylase B"/>
    <property type="match status" value="2"/>
</dbReference>
<reference evidence="2 3" key="1">
    <citation type="submission" date="2016-10" db="EMBL/GenBank/DDBJ databases">
        <authorList>
            <person name="de Groot N.N."/>
        </authorList>
    </citation>
    <scope>NUCLEOTIDE SEQUENCE [LARGE SCALE GENOMIC DNA]</scope>
    <source>
        <strain evidence="2 3">NLAE-zl-C57</strain>
    </source>
</reference>
<dbReference type="InterPro" id="IPR050194">
    <property type="entry name" value="Glycosyltransferase_grp1"/>
</dbReference>
<gene>
    <name evidence="2" type="ORF">SAMN05192582_111610</name>
</gene>
<dbReference type="PANTHER" id="PTHR45947">
    <property type="entry name" value="SULFOQUINOVOSYL TRANSFERASE SQD2"/>
    <property type="match status" value="1"/>
</dbReference>
<dbReference type="PANTHER" id="PTHR45947:SF3">
    <property type="entry name" value="SULFOQUINOVOSYL TRANSFERASE SQD2"/>
    <property type="match status" value="1"/>
</dbReference>
<keyword evidence="2" id="KW-0808">Transferase</keyword>
<dbReference type="SUPFAM" id="SSF53756">
    <property type="entry name" value="UDP-Glycosyltransferase/glycogen phosphorylase"/>
    <property type="match status" value="1"/>
</dbReference>
<dbReference type="AlphaFoldDB" id="A0A1G8QSP6"/>
<name>A0A1G8QSP6_BACOV</name>
<feature type="domain" description="Glycosyl transferase family 1" evidence="1">
    <location>
        <begin position="173"/>
        <end position="291"/>
    </location>
</feature>
<dbReference type="GO" id="GO:0016757">
    <property type="term" value="F:glycosyltransferase activity"/>
    <property type="evidence" value="ECO:0007669"/>
    <property type="project" value="InterPro"/>
</dbReference>
<dbReference type="CDD" id="cd03812">
    <property type="entry name" value="GT4_CapH-like"/>
    <property type="match status" value="1"/>
</dbReference>
<dbReference type="EMBL" id="FNDO01000116">
    <property type="protein sequence ID" value="SDJ07200.1"/>
    <property type="molecule type" value="Genomic_DNA"/>
</dbReference>
<dbReference type="Pfam" id="PF00534">
    <property type="entry name" value="Glycos_transf_1"/>
    <property type="match status" value="1"/>
</dbReference>
<evidence type="ECO:0000313" key="3">
    <source>
        <dbReference type="Proteomes" id="UP000181870"/>
    </source>
</evidence>
<dbReference type="Proteomes" id="UP000181870">
    <property type="component" value="Unassembled WGS sequence"/>
</dbReference>
<organism evidence="2 3">
    <name type="scientific">Bacteroides ovatus</name>
    <dbReference type="NCBI Taxonomy" id="28116"/>
    <lineage>
        <taxon>Bacteria</taxon>
        <taxon>Pseudomonadati</taxon>
        <taxon>Bacteroidota</taxon>
        <taxon>Bacteroidia</taxon>
        <taxon>Bacteroidales</taxon>
        <taxon>Bacteroidaceae</taxon>
        <taxon>Bacteroides</taxon>
    </lineage>
</organism>
<accession>A0A1G8QSP6</accession>
<protein>
    <submittedName>
        <fullName evidence="2">Glycosyltransferase EpsF</fullName>
    </submittedName>
</protein>